<keyword evidence="2" id="KW-1185">Reference proteome</keyword>
<proteinExistence type="predicted"/>
<gene>
    <name evidence="1" type="ORF">AC812_16285</name>
</gene>
<reference evidence="1 2" key="1">
    <citation type="submission" date="2015-07" db="EMBL/GenBank/DDBJ databases">
        <title>Draft genome of Bellilinea caldifistulae DSM 17877.</title>
        <authorList>
            <person name="Hemp J."/>
            <person name="Ward L.M."/>
            <person name="Pace L.A."/>
            <person name="Fischer W.W."/>
        </authorList>
    </citation>
    <scope>NUCLEOTIDE SEQUENCE [LARGE SCALE GENOMIC DNA]</scope>
    <source>
        <strain evidence="1 2">GOMI-1</strain>
    </source>
</reference>
<dbReference type="SUPFAM" id="SSF82171">
    <property type="entry name" value="DPP6 N-terminal domain-like"/>
    <property type="match status" value="1"/>
</dbReference>
<accession>A0A0N8GLC8</accession>
<dbReference type="STRING" id="360411.AC812_16285"/>
<dbReference type="OrthoDB" id="9802240at2"/>
<sequence length="245" mass="27852">MRLFHPSNSLLGVLRLIFQLSPSSGYWIDIYSPLGFLGMLDIGSAGFYCGRSADGNQFAYLYQPPGSIKTELRWVDLRQIDRIARISVIHNPSAPVWSPFQNTIAVTGFLKDEKERSTFVVEINSGELQRLDEGSFLPPAWSDDGKIIYSLDERYQHLLAFNPAGELIGKWRFDPENWQATENGSALNRRTDWTKIFPSGGRLPGPLPDALIKSKSPAKDYTIIRQTALYRQIIEAYQQVKSFYR</sequence>
<organism evidence="1 2">
    <name type="scientific">Bellilinea caldifistulae</name>
    <dbReference type="NCBI Taxonomy" id="360411"/>
    <lineage>
        <taxon>Bacteria</taxon>
        <taxon>Bacillati</taxon>
        <taxon>Chloroflexota</taxon>
        <taxon>Anaerolineae</taxon>
        <taxon>Anaerolineales</taxon>
        <taxon>Anaerolineaceae</taxon>
        <taxon>Bellilinea</taxon>
    </lineage>
</organism>
<dbReference type="Proteomes" id="UP000050514">
    <property type="component" value="Unassembled WGS sequence"/>
</dbReference>
<dbReference type="AlphaFoldDB" id="A0A0N8GLC8"/>
<protein>
    <recommendedName>
        <fullName evidence="3">Dipeptidylpeptidase IV N-terminal domain-containing protein</fullName>
    </recommendedName>
</protein>
<dbReference type="RefSeq" id="WP_061913043.1">
    <property type="nucleotide sequence ID" value="NZ_LGHJ01000025.1"/>
</dbReference>
<comment type="caution">
    <text evidence="1">The sequence shown here is derived from an EMBL/GenBank/DDBJ whole genome shotgun (WGS) entry which is preliminary data.</text>
</comment>
<dbReference type="InterPro" id="IPR011042">
    <property type="entry name" value="6-blade_b-propeller_TolB-like"/>
</dbReference>
<dbReference type="Gene3D" id="2.120.10.30">
    <property type="entry name" value="TolB, C-terminal domain"/>
    <property type="match status" value="1"/>
</dbReference>
<name>A0A0N8GLC8_9CHLR</name>
<evidence type="ECO:0000313" key="2">
    <source>
        <dbReference type="Proteomes" id="UP000050514"/>
    </source>
</evidence>
<evidence type="ECO:0000313" key="1">
    <source>
        <dbReference type="EMBL" id="KPL72138.1"/>
    </source>
</evidence>
<evidence type="ECO:0008006" key="3">
    <source>
        <dbReference type="Google" id="ProtNLM"/>
    </source>
</evidence>
<dbReference type="EMBL" id="LGHJ01000025">
    <property type="protein sequence ID" value="KPL72138.1"/>
    <property type="molecule type" value="Genomic_DNA"/>
</dbReference>